<name>A0A2N3MY00_9PEZI</name>
<organism evidence="2 3">
    <name type="scientific">Lomentospora prolificans</name>
    <dbReference type="NCBI Taxonomy" id="41688"/>
    <lineage>
        <taxon>Eukaryota</taxon>
        <taxon>Fungi</taxon>
        <taxon>Dikarya</taxon>
        <taxon>Ascomycota</taxon>
        <taxon>Pezizomycotina</taxon>
        <taxon>Sordariomycetes</taxon>
        <taxon>Hypocreomycetidae</taxon>
        <taxon>Microascales</taxon>
        <taxon>Microascaceae</taxon>
        <taxon>Lomentospora</taxon>
    </lineage>
</organism>
<evidence type="ECO:0000256" key="1">
    <source>
        <dbReference type="SAM" id="Phobius"/>
    </source>
</evidence>
<dbReference type="VEuPathDB" id="FungiDB:jhhlp_008425"/>
<gene>
    <name evidence="2" type="ORF">jhhlp_008425</name>
</gene>
<dbReference type="AlphaFoldDB" id="A0A2N3MY00"/>
<feature type="transmembrane region" description="Helical" evidence="1">
    <location>
        <begin position="72"/>
        <end position="90"/>
    </location>
</feature>
<keyword evidence="1" id="KW-1133">Transmembrane helix</keyword>
<accession>A0A2N3MY00</accession>
<reference evidence="2 3" key="1">
    <citation type="journal article" date="2017" name="G3 (Bethesda)">
        <title>First Draft Genome Sequence of the Pathogenic Fungus Lomentospora prolificans (Formerly Scedosporium prolificans).</title>
        <authorList>
            <person name="Luo R."/>
            <person name="Zimin A."/>
            <person name="Workman R."/>
            <person name="Fan Y."/>
            <person name="Pertea G."/>
            <person name="Grossman N."/>
            <person name="Wear M.P."/>
            <person name="Jia B."/>
            <person name="Miller H."/>
            <person name="Casadevall A."/>
            <person name="Timp W."/>
            <person name="Zhang S.X."/>
            <person name="Salzberg S.L."/>
        </authorList>
    </citation>
    <scope>NUCLEOTIDE SEQUENCE [LARGE SCALE GENOMIC DNA]</scope>
    <source>
        <strain evidence="2 3">JHH-5317</strain>
    </source>
</reference>
<proteinExistence type="predicted"/>
<feature type="transmembrane region" description="Helical" evidence="1">
    <location>
        <begin position="39"/>
        <end position="60"/>
    </location>
</feature>
<dbReference type="EMBL" id="NLAX01001623">
    <property type="protein sequence ID" value="PKS05058.1"/>
    <property type="molecule type" value="Genomic_DNA"/>
</dbReference>
<keyword evidence="3" id="KW-1185">Reference proteome</keyword>
<dbReference type="OrthoDB" id="2590756at2759"/>
<keyword evidence="1" id="KW-0472">Membrane</keyword>
<dbReference type="Proteomes" id="UP000233524">
    <property type="component" value="Unassembled WGS sequence"/>
</dbReference>
<protein>
    <recommendedName>
        <fullName evidence="4">TLC domain-containing protein</fullName>
    </recommendedName>
</protein>
<comment type="caution">
    <text evidence="2">The sequence shown here is derived from an EMBL/GenBank/DDBJ whole genome shotgun (WGS) entry which is preliminary data.</text>
</comment>
<keyword evidence="1" id="KW-0812">Transmembrane</keyword>
<sequence length="129" mass="14265">MLSPTTPFLLHAFVEPLAASSFILSPASQIPNPDRESALLSHLLGGALLHSSFTALIFFFRPLEQWDATGRCAALAFAFWHLWPCYRALVRLSLKETKGTDREKTLGGPISHLGVHGLFISLFVWSAMQ</sequence>
<dbReference type="InParanoid" id="A0A2N3MY00"/>
<feature type="transmembrane region" description="Helical" evidence="1">
    <location>
        <begin position="110"/>
        <end position="128"/>
    </location>
</feature>
<evidence type="ECO:0000313" key="3">
    <source>
        <dbReference type="Proteomes" id="UP000233524"/>
    </source>
</evidence>
<evidence type="ECO:0008006" key="4">
    <source>
        <dbReference type="Google" id="ProtNLM"/>
    </source>
</evidence>
<evidence type="ECO:0000313" key="2">
    <source>
        <dbReference type="EMBL" id="PKS05058.1"/>
    </source>
</evidence>